<dbReference type="OrthoDB" id="6432525at2759"/>
<feature type="non-terminal residue" evidence="2">
    <location>
        <position position="1"/>
    </location>
</feature>
<gene>
    <name evidence="2" type="ORF">AMK59_3434</name>
</gene>
<dbReference type="Gene3D" id="3.40.525.10">
    <property type="entry name" value="CRAL-TRIO lipid binding domain"/>
    <property type="match status" value="1"/>
</dbReference>
<organism evidence="2 3">
    <name type="scientific">Oryctes borbonicus</name>
    <dbReference type="NCBI Taxonomy" id="1629725"/>
    <lineage>
        <taxon>Eukaryota</taxon>
        <taxon>Metazoa</taxon>
        <taxon>Ecdysozoa</taxon>
        <taxon>Arthropoda</taxon>
        <taxon>Hexapoda</taxon>
        <taxon>Insecta</taxon>
        <taxon>Pterygota</taxon>
        <taxon>Neoptera</taxon>
        <taxon>Endopterygota</taxon>
        <taxon>Coleoptera</taxon>
        <taxon>Polyphaga</taxon>
        <taxon>Scarabaeiformia</taxon>
        <taxon>Scarabaeidae</taxon>
        <taxon>Dynastinae</taxon>
        <taxon>Oryctes</taxon>
    </lineage>
</organism>
<sequence>AMCPEFFANRDPRTNPTETLNLLLYAPLPKLTPEGYKVIFAKLIDPDPDNYSFAGQVKAFDMATMLMLRQEGSLEGIVVVTDMKDVTFSHFTKLGVMHIKKFFYYLQDAMPVRIKGLHFLCIPSFMDK</sequence>
<dbReference type="GO" id="GO:1902936">
    <property type="term" value="F:phosphatidylinositol bisphosphate binding"/>
    <property type="evidence" value="ECO:0007669"/>
    <property type="project" value="TreeGrafter"/>
</dbReference>
<protein>
    <submittedName>
        <fullName evidence="2">CRAL-TRIO domain containing protein</fullName>
    </submittedName>
</protein>
<dbReference type="InterPro" id="IPR001251">
    <property type="entry name" value="CRAL-TRIO_dom"/>
</dbReference>
<dbReference type="GO" id="GO:0016020">
    <property type="term" value="C:membrane"/>
    <property type="evidence" value="ECO:0007669"/>
    <property type="project" value="TreeGrafter"/>
</dbReference>
<evidence type="ECO:0000259" key="1">
    <source>
        <dbReference type="Pfam" id="PF00650"/>
    </source>
</evidence>
<reference evidence="2 3" key="1">
    <citation type="submission" date="2015-09" db="EMBL/GenBank/DDBJ databases">
        <title>Draft genome of the scarab beetle Oryctes borbonicus.</title>
        <authorList>
            <person name="Meyer J.M."/>
            <person name="Markov G.V."/>
            <person name="Baskaran P."/>
            <person name="Herrmann M."/>
            <person name="Sommer R.J."/>
            <person name="Roedelsperger C."/>
        </authorList>
    </citation>
    <scope>NUCLEOTIDE SEQUENCE [LARGE SCALE GENOMIC DNA]</scope>
    <source>
        <strain evidence="2">OB123</strain>
        <tissue evidence="2">Whole animal</tissue>
    </source>
</reference>
<dbReference type="PANTHER" id="PTHR10174:SF213">
    <property type="entry name" value="CRAL-TRIO DOMAIN-CONTAINING PROTEIN"/>
    <property type="match status" value="1"/>
</dbReference>
<evidence type="ECO:0000313" key="2">
    <source>
        <dbReference type="EMBL" id="KRT82511.1"/>
    </source>
</evidence>
<keyword evidence="3" id="KW-1185">Reference proteome</keyword>
<evidence type="ECO:0000313" key="3">
    <source>
        <dbReference type="Proteomes" id="UP000051574"/>
    </source>
</evidence>
<feature type="non-terminal residue" evidence="2">
    <location>
        <position position="128"/>
    </location>
</feature>
<dbReference type="AlphaFoldDB" id="A0A0T6B543"/>
<dbReference type="InterPro" id="IPR036865">
    <property type="entry name" value="CRAL-TRIO_dom_sf"/>
</dbReference>
<name>A0A0T6B543_9SCAR</name>
<comment type="caution">
    <text evidence="2">The sequence shown here is derived from an EMBL/GenBank/DDBJ whole genome shotgun (WGS) entry which is preliminary data.</text>
</comment>
<dbReference type="PANTHER" id="PTHR10174">
    <property type="entry name" value="ALPHA-TOCOPHEROL TRANSFER PROTEIN-RELATED"/>
    <property type="match status" value="1"/>
</dbReference>
<proteinExistence type="predicted"/>
<dbReference type="SUPFAM" id="SSF52087">
    <property type="entry name" value="CRAL/TRIO domain"/>
    <property type="match status" value="1"/>
</dbReference>
<feature type="domain" description="CRAL-TRIO" evidence="1">
    <location>
        <begin position="28"/>
        <end position="126"/>
    </location>
</feature>
<accession>A0A0T6B543</accession>
<dbReference type="EMBL" id="LJIG01009722">
    <property type="protein sequence ID" value="KRT82511.1"/>
    <property type="molecule type" value="Genomic_DNA"/>
</dbReference>
<dbReference type="Proteomes" id="UP000051574">
    <property type="component" value="Unassembled WGS sequence"/>
</dbReference>
<dbReference type="Pfam" id="PF00650">
    <property type="entry name" value="CRAL_TRIO"/>
    <property type="match status" value="1"/>
</dbReference>